<accession>A0ABU4GZW4</accession>
<keyword evidence="5" id="KW-1185">Reference proteome</keyword>
<dbReference type="Pfam" id="PF09851">
    <property type="entry name" value="SHOCT"/>
    <property type="match status" value="1"/>
</dbReference>
<feature type="domain" description="DUF2510" evidence="3">
    <location>
        <begin position="9"/>
        <end position="38"/>
    </location>
</feature>
<sequence length="408" mass="44333">MSMRPLPPAGWYPDPHRIAEQRWWDGQMWTEHVHPAAARLVVEEPAAVAPAEPAASEPARPEKYPTHWSAGKREKRSREAMRWLLPGESPLYQFSANCTRPLTTEVVVTDLRVFTYGVNKFGRSVLNSEIEAAGLVRKSIVIALAGEETLTLSSVEERVREPALAAVRSAMTQTPPAEALEELQRRAAEAADAEADAEAESAEQAARWADTTILGPVRGKSYRSIARLSYDGEVPWLVMGSWAAGVLAAFEDRLVIVKTGALTSFMAGALGGERATTFYFADITAIEYNSGFLSGVLEVLTASYQGSANKDYWRGKSASRNANSNDPWTLSNTLPMTKPEYIEWTPHIQDLRAKVAAAKRPPAAPVILQSGSNLAEELGKLGALRESGILTAEEFTAAKARLIAGTTG</sequence>
<dbReference type="Proteomes" id="UP001283109">
    <property type="component" value="Unassembled WGS sequence"/>
</dbReference>
<evidence type="ECO:0000313" key="5">
    <source>
        <dbReference type="Proteomes" id="UP001283109"/>
    </source>
</evidence>
<proteinExistence type="predicted"/>
<feature type="region of interest" description="Disordered" evidence="1">
    <location>
        <begin position="49"/>
        <end position="72"/>
    </location>
</feature>
<evidence type="ECO:0000259" key="2">
    <source>
        <dbReference type="Pfam" id="PF09851"/>
    </source>
</evidence>
<dbReference type="InterPro" id="IPR018929">
    <property type="entry name" value="DUF2510"/>
</dbReference>
<comment type="caution">
    <text evidence="4">The sequence shown here is derived from an EMBL/GenBank/DDBJ whole genome shotgun (WGS) entry which is preliminary data.</text>
</comment>
<organism evidence="4 5">
    <name type="scientific">Microbacterium arthrosphaerae</name>
    <dbReference type="NCBI Taxonomy" id="792652"/>
    <lineage>
        <taxon>Bacteria</taxon>
        <taxon>Bacillati</taxon>
        <taxon>Actinomycetota</taxon>
        <taxon>Actinomycetes</taxon>
        <taxon>Micrococcales</taxon>
        <taxon>Microbacteriaceae</taxon>
        <taxon>Microbacterium</taxon>
    </lineage>
</organism>
<evidence type="ECO:0000313" key="4">
    <source>
        <dbReference type="EMBL" id="MDW4572607.1"/>
    </source>
</evidence>
<name>A0ABU4GZW4_9MICO</name>
<reference evidence="4 5" key="1">
    <citation type="submission" date="2023-11" db="EMBL/GenBank/DDBJ databases">
        <title>Draft genome sequence of Microbacterium arthrosphaerae JCM 30492.</title>
        <authorList>
            <person name="Zhang G."/>
            <person name="Ding Y."/>
        </authorList>
    </citation>
    <scope>NUCLEOTIDE SEQUENCE [LARGE SCALE GENOMIC DNA]</scope>
    <source>
        <strain evidence="4 5">JCM 30492</strain>
    </source>
</reference>
<dbReference type="InterPro" id="IPR018649">
    <property type="entry name" value="SHOCT"/>
</dbReference>
<evidence type="ECO:0000256" key="1">
    <source>
        <dbReference type="SAM" id="MobiDB-lite"/>
    </source>
</evidence>
<feature type="domain" description="SHOCT" evidence="2">
    <location>
        <begin position="376"/>
        <end position="402"/>
    </location>
</feature>
<feature type="compositionally biased region" description="Low complexity" evidence="1">
    <location>
        <begin position="49"/>
        <end position="58"/>
    </location>
</feature>
<dbReference type="EMBL" id="JAWQEV010000002">
    <property type="protein sequence ID" value="MDW4572607.1"/>
    <property type="molecule type" value="Genomic_DNA"/>
</dbReference>
<dbReference type="RefSeq" id="WP_318353132.1">
    <property type="nucleotide sequence ID" value="NZ_JAWQEV010000002.1"/>
</dbReference>
<protein>
    <submittedName>
        <fullName evidence="4">DUF2510 domain-containing protein</fullName>
    </submittedName>
</protein>
<evidence type="ECO:0000259" key="3">
    <source>
        <dbReference type="Pfam" id="PF10708"/>
    </source>
</evidence>
<gene>
    <name evidence="4" type="ORF">R8Z58_07430</name>
</gene>
<dbReference type="Pfam" id="PF10708">
    <property type="entry name" value="DUF2510"/>
    <property type="match status" value="1"/>
</dbReference>